<gene>
    <name evidence="2" type="primary">BQ5605_C028g10580</name>
    <name evidence="2" type="ORF">BQ5605_C028G10580</name>
</gene>
<evidence type="ECO:0000313" key="3">
    <source>
        <dbReference type="Proteomes" id="UP000249464"/>
    </source>
</evidence>
<organism evidence="2 3">
    <name type="scientific">Microbotryum silenes-dioicae</name>
    <dbReference type="NCBI Taxonomy" id="796604"/>
    <lineage>
        <taxon>Eukaryota</taxon>
        <taxon>Fungi</taxon>
        <taxon>Dikarya</taxon>
        <taxon>Basidiomycota</taxon>
        <taxon>Pucciniomycotina</taxon>
        <taxon>Microbotryomycetes</taxon>
        <taxon>Microbotryales</taxon>
        <taxon>Microbotryaceae</taxon>
        <taxon>Microbotryum</taxon>
    </lineage>
</organism>
<keyword evidence="3" id="KW-1185">Reference proteome</keyword>
<sequence>MIKLGPRANPAGAATGNKNDANDGDGDDESVASTESEGGESGEEMLTRATMGLLESTMIPKGSTKEEERLDQELNLGRFHSLEKL</sequence>
<dbReference type="EMBL" id="FQNC01000080">
    <property type="protein sequence ID" value="SGZ13610.1"/>
    <property type="molecule type" value="Genomic_DNA"/>
</dbReference>
<evidence type="ECO:0000313" key="2">
    <source>
        <dbReference type="EMBL" id="SGZ13610.1"/>
    </source>
</evidence>
<dbReference type="Proteomes" id="UP000249464">
    <property type="component" value="Unassembled WGS sequence"/>
</dbReference>
<feature type="region of interest" description="Disordered" evidence="1">
    <location>
        <begin position="1"/>
        <end position="72"/>
    </location>
</feature>
<reference evidence="2 3" key="1">
    <citation type="submission" date="2016-11" db="EMBL/GenBank/DDBJ databases">
        <authorList>
            <person name="Jaros S."/>
            <person name="Januszkiewicz K."/>
            <person name="Wedrychowicz H."/>
        </authorList>
    </citation>
    <scope>NUCLEOTIDE SEQUENCE [LARGE SCALE GENOMIC DNA]</scope>
</reference>
<evidence type="ECO:0000256" key="1">
    <source>
        <dbReference type="SAM" id="MobiDB-lite"/>
    </source>
</evidence>
<protein>
    <submittedName>
        <fullName evidence="2">BQ5605_C028g10580 protein</fullName>
    </submittedName>
</protein>
<dbReference type="AlphaFoldDB" id="A0A2X0MMV1"/>
<accession>A0A2X0MMV1</accession>
<proteinExistence type="predicted"/>
<name>A0A2X0MMV1_9BASI</name>
<feature type="compositionally biased region" description="Basic and acidic residues" evidence="1">
    <location>
        <begin position="63"/>
        <end position="72"/>
    </location>
</feature>